<feature type="region of interest" description="Disordered" evidence="1">
    <location>
        <begin position="320"/>
        <end position="340"/>
    </location>
</feature>
<keyword evidence="3" id="KW-1185">Reference proteome</keyword>
<name>A0A210Q831_MIZYE</name>
<dbReference type="InterPro" id="IPR008775">
    <property type="entry name" value="Phytyl_CoA_dOase-like"/>
</dbReference>
<dbReference type="EMBL" id="NEDP02004657">
    <property type="protein sequence ID" value="OWF44839.1"/>
    <property type="molecule type" value="Genomic_DNA"/>
</dbReference>
<dbReference type="SUPFAM" id="SSF51197">
    <property type="entry name" value="Clavaminate synthase-like"/>
    <property type="match status" value="1"/>
</dbReference>
<dbReference type="Gene3D" id="2.60.120.620">
    <property type="entry name" value="q2cbj1_9rhob like domain"/>
    <property type="match status" value="1"/>
</dbReference>
<gene>
    <name evidence="2" type="ORF">KP79_PYT21474</name>
</gene>
<dbReference type="AlphaFoldDB" id="A0A210Q831"/>
<evidence type="ECO:0008006" key="4">
    <source>
        <dbReference type="Google" id="ProtNLM"/>
    </source>
</evidence>
<evidence type="ECO:0000256" key="1">
    <source>
        <dbReference type="SAM" id="MobiDB-lite"/>
    </source>
</evidence>
<dbReference type="Pfam" id="PF05721">
    <property type="entry name" value="PhyH"/>
    <property type="match status" value="1"/>
</dbReference>
<comment type="caution">
    <text evidence="2">The sequence shown here is derived from an EMBL/GenBank/DDBJ whole genome shotgun (WGS) entry which is preliminary data.</text>
</comment>
<evidence type="ECO:0000313" key="2">
    <source>
        <dbReference type="EMBL" id="OWF44839.1"/>
    </source>
</evidence>
<sequence length="340" mass="38961">MATSSPAGATNASQGFDRDAVVKELKANGYVVVKNVLPPEKCDEYIQQYKSWMKKFDRAGLECSHKHSIIQSYRTGHFSATWSVRLHAKPIFAKIWKTEKLLSSADAVAISKPPEEGSDDFVDPNREWLHLDQAVGREGLHAFQGGVNLEESTDTDHCFRVMAGSHIHHKEFFQTFPNAAEKSRRIEHYKLNDLEKDWYSKKGCKRTKVPVPKGGMVLWDSRTVHDNVKPEYGRPNNDRWRFVVFVSMTPAIWAFPEDLGKKRNAYENLLTTSHWSSQGVRAFKEYTPENDDPKYTILTQPEIAKTREAKLLFGVEEYDFENSEPNGPRSPKWQDYYAAA</sequence>
<evidence type="ECO:0000313" key="3">
    <source>
        <dbReference type="Proteomes" id="UP000242188"/>
    </source>
</evidence>
<reference evidence="2 3" key="1">
    <citation type="journal article" date="2017" name="Nat. Ecol. Evol.">
        <title>Scallop genome provides insights into evolution of bilaterian karyotype and development.</title>
        <authorList>
            <person name="Wang S."/>
            <person name="Zhang J."/>
            <person name="Jiao W."/>
            <person name="Li J."/>
            <person name="Xun X."/>
            <person name="Sun Y."/>
            <person name="Guo X."/>
            <person name="Huan P."/>
            <person name="Dong B."/>
            <person name="Zhang L."/>
            <person name="Hu X."/>
            <person name="Sun X."/>
            <person name="Wang J."/>
            <person name="Zhao C."/>
            <person name="Wang Y."/>
            <person name="Wang D."/>
            <person name="Huang X."/>
            <person name="Wang R."/>
            <person name="Lv J."/>
            <person name="Li Y."/>
            <person name="Zhang Z."/>
            <person name="Liu B."/>
            <person name="Lu W."/>
            <person name="Hui Y."/>
            <person name="Liang J."/>
            <person name="Zhou Z."/>
            <person name="Hou R."/>
            <person name="Li X."/>
            <person name="Liu Y."/>
            <person name="Li H."/>
            <person name="Ning X."/>
            <person name="Lin Y."/>
            <person name="Zhao L."/>
            <person name="Xing Q."/>
            <person name="Dou J."/>
            <person name="Li Y."/>
            <person name="Mao J."/>
            <person name="Guo H."/>
            <person name="Dou H."/>
            <person name="Li T."/>
            <person name="Mu C."/>
            <person name="Jiang W."/>
            <person name="Fu Q."/>
            <person name="Fu X."/>
            <person name="Miao Y."/>
            <person name="Liu J."/>
            <person name="Yu Q."/>
            <person name="Li R."/>
            <person name="Liao H."/>
            <person name="Li X."/>
            <person name="Kong Y."/>
            <person name="Jiang Z."/>
            <person name="Chourrout D."/>
            <person name="Li R."/>
            <person name="Bao Z."/>
        </authorList>
    </citation>
    <scope>NUCLEOTIDE SEQUENCE [LARGE SCALE GENOMIC DNA]</scope>
    <source>
        <strain evidence="2 3">PY_sf001</strain>
    </source>
</reference>
<protein>
    <recommendedName>
        <fullName evidence="4">Phytanoyl-CoA dioxygenase</fullName>
    </recommendedName>
</protein>
<dbReference type="PANTHER" id="PTHR31630">
    <property type="entry name" value="PHYTANOYL-COA DIOXYGENASE-RELATED-RELATED"/>
    <property type="match status" value="1"/>
</dbReference>
<dbReference type="Proteomes" id="UP000242188">
    <property type="component" value="Unassembled WGS sequence"/>
</dbReference>
<dbReference type="PANTHER" id="PTHR31630:SF6">
    <property type="entry name" value="PHYTANOYL-COA DIOXYGENASE-RELATED"/>
    <property type="match status" value="1"/>
</dbReference>
<organism evidence="2 3">
    <name type="scientific">Mizuhopecten yessoensis</name>
    <name type="common">Japanese scallop</name>
    <name type="synonym">Patinopecten yessoensis</name>
    <dbReference type="NCBI Taxonomy" id="6573"/>
    <lineage>
        <taxon>Eukaryota</taxon>
        <taxon>Metazoa</taxon>
        <taxon>Spiralia</taxon>
        <taxon>Lophotrochozoa</taxon>
        <taxon>Mollusca</taxon>
        <taxon>Bivalvia</taxon>
        <taxon>Autobranchia</taxon>
        <taxon>Pteriomorphia</taxon>
        <taxon>Pectinida</taxon>
        <taxon>Pectinoidea</taxon>
        <taxon>Pectinidae</taxon>
        <taxon>Mizuhopecten</taxon>
    </lineage>
</organism>
<proteinExistence type="predicted"/>
<dbReference type="OrthoDB" id="445007at2759"/>
<accession>A0A210Q831</accession>